<dbReference type="GO" id="GO:0045944">
    <property type="term" value="P:positive regulation of transcription by RNA polymerase II"/>
    <property type="evidence" value="ECO:0007669"/>
    <property type="project" value="TreeGrafter"/>
</dbReference>
<reference evidence="2" key="1">
    <citation type="submission" date="2021-10" db="EMBL/GenBank/DDBJ databases">
        <authorList>
            <person name="Piombo E."/>
        </authorList>
    </citation>
    <scope>NUCLEOTIDE SEQUENCE</scope>
</reference>
<dbReference type="PANTHER" id="PTHR37534:SF25">
    <property type="entry name" value="ZN(II)2CYS6 TRANSCRIPTION FACTOR (EUROFUNG)"/>
    <property type="match status" value="1"/>
</dbReference>
<evidence type="ECO:0000313" key="2">
    <source>
        <dbReference type="EMBL" id="CAH0056870.1"/>
    </source>
</evidence>
<dbReference type="Proteomes" id="UP000775872">
    <property type="component" value="Unassembled WGS sequence"/>
</dbReference>
<keyword evidence="3" id="KW-1185">Reference proteome</keyword>
<evidence type="ECO:0000256" key="1">
    <source>
        <dbReference type="ARBA" id="ARBA00023242"/>
    </source>
</evidence>
<dbReference type="EMBL" id="CABFOC020000065">
    <property type="protein sequence ID" value="CAH0056870.1"/>
    <property type="molecule type" value="Genomic_DNA"/>
</dbReference>
<proteinExistence type="predicted"/>
<accession>A0A9N9ZKJ5</accession>
<name>A0A9N9ZKJ5_9HYPO</name>
<sequence length="239" mass="27027">MDSCDEDRHFTLTVPRLALREPMLLNSILALASRYDALRRSVPPDLEAIQYNQKSIEWLIASFSKPPSTYGSELLAAVVMTRSYEECDFEADISHLHLSGTKDLLAYDKVAQIASRGGLAEAACWVHLRQAIYAYLVRRRPVDRHINAFQNLAAFRRTDDSSYANQIVYHFARTLRLLFHSSRSKERLDTEDTWASLQTDIDGWFSNKPLSFSPVFASSPNGPQFPALVMLSSPPGNMI</sequence>
<dbReference type="OrthoDB" id="4525710at2759"/>
<evidence type="ECO:0000313" key="3">
    <source>
        <dbReference type="Proteomes" id="UP000775872"/>
    </source>
</evidence>
<organism evidence="2 3">
    <name type="scientific">Clonostachys solani</name>
    <dbReference type="NCBI Taxonomy" id="160281"/>
    <lineage>
        <taxon>Eukaryota</taxon>
        <taxon>Fungi</taxon>
        <taxon>Dikarya</taxon>
        <taxon>Ascomycota</taxon>
        <taxon>Pezizomycotina</taxon>
        <taxon>Sordariomycetes</taxon>
        <taxon>Hypocreomycetidae</taxon>
        <taxon>Hypocreales</taxon>
        <taxon>Bionectriaceae</taxon>
        <taxon>Clonostachys</taxon>
    </lineage>
</organism>
<comment type="caution">
    <text evidence="2">The sequence shown here is derived from an EMBL/GenBank/DDBJ whole genome shotgun (WGS) entry which is preliminary data.</text>
</comment>
<keyword evidence="1" id="KW-0539">Nucleus</keyword>
<dbReference type="PANTHER" id="PTHR37534">
    <property type="entry name" value="TRANSCRIPTIONAL ACTIVATOR PROTEIN UGA3"/>
    <property type="match status" value="1"/>
</dbReference>
<dbReference type="AlphaFoldDB" id="A0A9N9ZKJ5"/>
<dbReference type="GO" id="GO:0005634">
    <property type="term" value="C:nucleus"/>
    <property type="evidence" value="ECO:0007669"/>
    <property type="project" value="TreeGrafter"/>
</dbReference>
<protein>
    <submittedName>
        <fullName evidence="2">Uncharacterized protein</fullName>
    </submittedName>
</protein>
<gene>
    <name evidence="2" type="ORF">CSOL1703_00018111</name>
</gene>
<dbReference type="GO" id="GO:0003700">
    <property type="term" value="F:DNA-binding transcription factor activity"/>
    <property type="evidence" value="ECO:0007669"/>
    <property type="project" value="TreeGrafter"/>
</dbReference>
<dbReference type="GO" id="GO:0000976">
    <property type="term" value="F:transcription cis-regulatory region binding"/>
    <property type="evidence" value="ECO:0007669"/>
    <property type="project" value="TreeGrafter"/>
</dbReference>